<comment type="subcellular location">
    <subcellularLocation>
        <location evidence="1 7">Cell membrane</location>
        <topology evidence="1 7">Multi-pass membrane protein</topology>
    </subcellularLocation>
</comment>
<dbReference type="AlphaFoldDB" id="A0A921MVK2"/>
<dbReference type="EMBL" id="DYUE01000124">
    <property type="protein sequence ID" value="HJG91054.1"/>
    <property type="molecule type" value="Genomic_DNA"/>
</dbReference>
<dbReference type="InterPro" id="IPR050901">
    <property type="entry name" value="BP-dep_ABC_trans_perm"/>
</dbReference>
<name>A0A921MVK2_9MICO</name>
<evidence type="ECO:0000259" key="9">
    <source>
        <dbReference type="PROSITE" id="PS50928"/>
    </source>
</evidence>
<dbReference type="PROSITE" id="PS50928">
    <property type="entry name" value="ABC_TM1"/>
    <property type="match status" value="1"/>
</dbReference>
<feature type="transmembrane region" description="Helical" evidence="7">
    <location>
        <begin position="205"/>
        <end position="227"/>
    </location>
</feature>
<keyword evidence="3" id="KW-1003">Cell membrane</keyword>
<evidence type="ECO:0000256" key="3">
    <source>
        <dbReference type="ARBA" id="ARBA00022475"/>
    </source>
</evidence>
<comment type="similarity">
    <text evidence="7">Belongs to the binding-protein-dependent transport system permease family.</text>
</comment>
<protein>
    <submittedName>
        <fullName evidence="10">Carbohydrate ABC transporter permease</fullName>
    </submittedName>
</protein>
<keyword evidence="4 7" id="KW-0812">Transmembrane</keyword>
<sequence length="299" mass="31946">MTTQTVHTGAPPLAPAPRPAPAPRRRRRPGRLAVDLAVAGFALLWLVPVYWMVKSAFQSDSDLLSSPPDLLPLSPTLENFTGVLTSPAFWGALGASVGAAGLTVVVTVFASLAAALALARFGFRGKKWLIIAILVVQMIPAEALFISQYRMLDGWALLNSVVGLSLLYIGGVLPFVVWMLRGFVQGIPADLEEAAMVDGCSRMKAFFRVTFPLLAPGLVSTSVFAFLHAWNEYTLALVVFTGDMQTLPLWLQSFQQGLQGSDWGGVMAGSVLIALPVMIIFALVQNRMSSGMVSGAVKG</sequence>
<dbReference type="PANTHER" id="PTHR32243:SF18">
    <property type="entry name" value="INNER MEMBRANE ABC TRANSPORTER PERMEASE PROTEIN YCJP"/>
    <property type="match status" value="1"/>
</dbReference>
<feature type="transmembrane region" description="Helical" evidence="7">
    <location>
        <begin position="128"/>
        <end position="149"/>
    </location>
</feature>
<evidence type="ECO:0000313" key="10">
    <source>
        <dbReference type="EMBL" id="HJG91054.1"/>
    </source>
</evidence>
<evidence type="ECO:0000256" key="6">
    <source>
        <dbReference type="ARBA" id="ARBA00023136"/>
    </source>
</evidence>
<evidence type="ECO:0000256" key="2">
    <source>
        <dbReference type="ARBA" id="ARBA00022448"/>
    </source>
</evidence>
<feature type="domain" description="ABC transmembrane type-1" evidence="9">
    <location>
        <begin position="93"/>
        <end position="284"/>
    </location>
</feature>
<dbReference type="InterPro" id="IPR035906">
    <property type="entry name" value="MetI-like_sf"/>
</dbReference>
<accession>A0A921MVK2</accession>
<evidence type="ECO:0000256" key="4">
    <source>
        <dbReference type="ARBA" id="ARBA00022692"/>
    </source>
</evidence>
<dbReference type="Gene3D" id="1.10.3720.10">
    <property type="entry name" value="MetI-like"/>
    <property type="match status" value="1"/>
</dbReference>
<keyword evidence="6 7" id="KW-0472">Membrane</keyword>
<organism evidence="10 11">
    <name type="scientific">Brachybacterium massiliense</name>
    <dbReference type="NCBI Taxonomy" id="1755098"/>
    <lineage>
        <taxon>Bacteria</taxon>
        <taxon>Bacillati</taxon>
        <taxon>Actinomycetota</taxon>
        <taxon>Actinomycetes</taxon>
        <taxon>Micrococcales</taxon>
        <taxon>Dermabacteraceae</taxon>
        <taxon>Brachybacterium</taxon>
    </lineage>
</organism>
<evidence type="ECO:0000313" key="11">
    <source>
        <dbReference type="Proteomes" id="UP000742460"/>
    </source>
</evidence>
<keyword evidence="2 7" id="KW-0813">Transport</keyword>
<proteinExistence type="inferred from homology"/>
<evidence type="ECO:0000256" key="8">
    <source>
        <dbReference type="SAM" id="MobiDB-lite"/>
    </source>
</evidence>
<gene>
    <name evidence="10" type="ORF">K8V81_04955</name>
</gene>
<dbReference type="PANTHER" id="PTHR32243">
    <property type="entry name" value="MALTOSE TRANSPORT SYSTEM PERMEASE-RELATED"/>
    <property type="match status" value="1"/>
</dbReference>
<dbReference type="GO" id="GO:0005886">
    <property type="term" value="C:plasma membrane"/>
    <property type="evidence" value="ECO:0007669"/>
    <property type="project" value="UniProtKB-SubCell"/>
</dbReference>
<evidence type="ECO:0000256" key="5">
    <source>
        <dbReference type="ARBA" id="ARBA00022989"/>
    </source>
</evidence>
<keyword evidence="5 7" id="KW-1133">Transmembrane helix</keyword>
<feature type="compositionally biased region" description="Pro residues" evidence="8">
    <location>
        <begin position="12"/>
        <end position="22"/>
    </location>
</feature>
<dbReference type="Proteomes" id="UP000742460">
    <property type="component" value="Unassembled WGS sequence"/>
</dbReference>
<feature type="region of interest" description="Disordered" evidence="8">
    <location>
        <begin position="1"/>
        <end position="26"/>
    </location>
</feature>
<feature type="transmembrane region" description="Helical" evidence="7">
    <location>
        <begin position="161"/>
        <end position="184"/>
    </location>
</feature>
<dbReference type="SUPFAM" id="SSF161098">
    <property type="entry name" value="MetI-like"/>
    <property type="match status" value="1"/>
</dbReference>
<dbReference type="InterPro" id="IPR000515">
    <property type="entry name" value="MetI-like"/>
</dbReference>
<dbReference type="Pfam" id="PF00528">
    <property type="entry name" value="BPD_transp_1"/>
    <property type="match status" value="1"/>
</dbReference>
<comment type="caution">
    <text evidence="10">The sequence shown here is derived from an EMBL/GenBank/DDBJ whole genome shotgun (WGS) entry which is preliminary data.</text>
</comment>
<reference evidence="10" key="1">
    <citation type="journal article" date="2021" name="PeerJ">
        <title>Extensive microbial diversity within the chicken gut microbiome revealed by metagenomics and culture.</title>
        <authorList>
            <person name="Gilroy R."/>
            <person name="Ravi A."/>
            <person name="Getino M."/>
            <person name="Pursley I."/>
            <person name="Horton D.L."/>
            <person name="Alikhan N.F."/>
            <person name="Baker D."/>
            <person name="Gharbi K."/>
            <person name="Hall N."/>
            <person name="Watson M."/>
            <person name="Adriaenssens E.M."/>
            <person name="Foster-Nyarko E."/>
            <person name="Jarju S."/>
            <person name="Secka A."/>
            <person name="Antonio M."/>
            <person name="Oren A."/>
            <person name="Chaudhuri R.R."/>
            <person name="La Ragione R."/>
            <person name="Hildebrand F."/>
            <person name="Pallen M.J."/>
        </authorList>
    </citation>
    <scope>NUCLEOTIDE SEQUENCE</scope>
    <source>
        <strain evidence="10">ChiGjej5B5-22894</strain>
    </source>
</reference>
<reference evidence="10" key="2">
    <citation type="submission" date="2021-09" db="EMBL/GenBank/DDBJ databases">
        <authorList>
            <person name="Gilroy R."/>
        </authorList>
    </citation>
    <scope>NUCLEOTIDE SEQUENCE</scope>
    <source>
        <strain evidence="10">ChiGjej5B5-22894</strain>
    </source>
</reference>
<dbReference type="GO" id="GO:0055085">
    <property type="term" value="P:transmembrane transport"/>
    <property type="evidence" value="ECO:0007669"/>
    <property type="project" value="InterPro"/>
</dbReference>
<evidence type="ECO:0000256" key="1">
    <source>
        <dbReference type="ARBA" id="ARBA00004651"/>
    </source>
</evidence>
<evidence type="ECO:0000256" key="7">
    <source>
        <dbReference type="RuleBase" id="RU363032"/>
    </source>
</evidence>
<feature type="transmembrane region" description="Helical" evidence="7">
    <location>
        <begin position="32"/>
        <end position="53"/>
    </location>
</feature>
<dbReference type="CDD" id="cd06261">
    <property type="entry name" value="TM_PBP2"/>
    <property type="match status" value="1"/>
</dbReference>
<feature type="transmembrane region" description="Helical" evidence="7">
    <location>
        <begin position="88"/>
        <end position="116"/>
    </location>
</feature>
<feature type="transmembrane region" description="Helical" evidence="7">
    <location>
        <begin position="263"/>
        <end position="284"/>
    </location>
</feature>